<protein>
    <submittedName>
        <fullName evidence="4">Cold shock domain-containing protein</fullName>
    </submittedName>
</protein>
<dbReference type="SMART" id="SM00357">
    <property type="entry name" value="CSP"/>
    <property type="match status" value="1"/>
</dbReference>
<dbReference type="GO" id="GO:0005829">
    <property type="term" value="C:cytosol"/>
    <property type="evidence" value="ECO:0007669"/>
    <property type="project" value="UniProtKB-ARBA"/>
</dbReference>
<evidence type="ECO:0000313" key="5">
    <source>
        <dbReference type="Proteomes" id="UP000754644"/>
    </source>
</evidence>
<dbReference type="Pfam" id="PF00313">
    <property type="entry name" value="CSD"/>
    <property type="match status" value="1"/>
</dbReference>
<comment type="caution">
    <text evidence="4">The sequence shown here is derived from an EMBL/GenBank/DDBJ whole genome shotgun (WGS) entry which is preliminary data.</text>
</comment>
<dbReference type="GO" id="GO:0003676">
    <property type="term" value="F:nucleic acid binding"/>
    <property type="evidence" value="ECO:0007669"/>
    <property type="project" value="InterPro"/>
</dbReference>
<dbReference type="InterPro" id="IPR002059">
    <property type="entry name" value="CSP_DNA-bd"/>
</dbReference>
<dbReference type="InterPro" id="IPR012340">
    <property type="entry name" value="NA-bd_OB-fold"/>
</dbReference>
<dbReference type="InterPro" id="IPR019844">
    <property type="entry name" value="CSD_CS"/>
</dbReference>
<organism evidence="4 5">
    <name type="scientific">SAR86 cluster bacterium</name>
    <dbReference type="NCBI Taxonomy" id="2030880"/>
    <lineage>
        <taxon>Bacteria</taxon>
        <taxon>Pseudomonadati</taxon>
        <taxon>Pseudomonadota</taxon>
        <taxon>Gammaproteobacteria</taxon>
        <taxon>SAR86 cluster</taxon>
    </lineage>
</organism>
<dbReference type="AlphaFoldDB" id="A0A972VYP8"/>
<accession>A0A972VYP8</accession>
<proteinExistence type="predicted"/>
<dbReference type="Gene3D" id="2.40.50.140">
    <property type="entry name" value="Nucleic acid-binding proteins"/>
    <property type="match status" value="1"/>
</dbReference>
<dbReference type="CDD" id="cd04458">
    <property type="entry name" value="CSP_CDS"/>
    <property type="match status" value="1"/>
</dbReference>
<dbReference type="PANTHER" id="PTHR11544">
    <property type="entry name" value="COLD SHOCK DOMAIN CONTAINING PROTEINS"/>
    <property type="match status" value="1"/>
</dbReference>
<dbReference type="PROSITE" id="PS51857">
    <property type="entry name" value="CSD_2"/>
    <property type="match status" value="1"/>
</dbReference>
<dbReference type="EMBL" id="JABMOJ010000430">
    <property type="protein sequence ID" value="NQV65946.1"/>
    <property type="molecule type" value="Genomic_DNA"/>
</dbReference>
<evidence type="ECO:0000259" key="3">
    <source>
        <dbReference type="PROSITE" id="PS51857"/>
    </source>
</evidence>
<dbReference type="PROSITE" id="PS00352">
    <property type="entry name" value="CSD_1"/>
    <property type="match status" value="1"/>
</dbReference>
<evidence type="ECO:0000256" key="2">
    <source>
        <dbReference type="SAM" id="MobiDB-lite"/>
    </source>
</evidence>
<comment type="subcellular location">
    <subcellularLocation>
        <location evidence="1">Cytoplasm</location>
    </subcellularLocation>
</comment>
<dbReference type="SUPFAM" id="SSF50249">
    <property type="entry name" value="Nucleic acid-binding proteins"/>
    <property type="match status" value="1"/>
</dbReference>
<dbReference type="PRINTS" id="PR00050">
    <property type="entry name" value="COLDSHOCK"/>
</dbReference>
<dbReference type="InterPro" id="IPR050181">
    <property type="entry name" value="Cold_shock_domain"/>
</dbReference>
<reference evidence="4" key="1">
    <citation type="submission" date="2020-05" db="EMBL/GenBank/DDBJ databases">
        <title>Sulfur intermediates as new biogeochemical hubs in an aquatic model microbial ecosystem.</title>
        <authorList>
            <person name="Vigneron A."/>
        </authorList>
    </citation>
    <scope>NUCLEOTIDE SEQUENCE</scope>
    <source>
        <strain evidence="4">Bin.250</strain>
    </source>
</reference>
<sequence>MSKSPKGRSGQSPKRKPAAKPANRPAPVNSAKETGIVKWFNVKKGFGFITRDAGDDIFVHYRNIEGNGRRAIAEGDRVQFVVIDGDKGLQADEVETI</sequence>
<feature type="region of interest" description="Disordered" evidence="2">
    <location>
        <begin position="1"/>
        <end position="30"/>
    </location>
</feature>
<evidence type="ECO:0000313" key="4">
    <source>
        <dbReference type="EMBL" id="NQV65946.1"/>
    </source>
</evidence>
<gene>
    <name evidence="4" type="ORF">HQ497_11345</name>
</gene>
<evidence type="ECO:0000256" key="1">
    <source>
        <dbReference type="RuleBase" id="RU000408"/>
    </source>
</evidence>
<name>A0A972VYP8_9GAMM</name>
<feature type="domain" description="CSD" evidence="3">
    <location>
        <begin position="32"/>
        <end position="96"/>
    </location>
</feature>
<dbReference type="InterPro" id="IPR011129">
    <property type="entry name" value="CSD"/>
</dbReference>
<dbReference type="Proteomes" id="UP000754644">
    <property type="component" value="Unassembled WGS sequence"/>
</dbReference>